<gene>
    <name evidence="1" type="ORF">MNBD_GAMMA09-2238</name>
</gene>
<dbReference type="SUPFAM" id="SSF53335">
    <property type="entry name" value="S-adenosyl-L-methionine-dependent methyltransferases"/>
    <property type="match status" value="1"/>
</dbReference>
<protein>
    <recommendedName>
        <fullName evidence="2">Class I SAM-dependent methyltransferase</fullName>
    </recommendedName>
</protein>
<evidence type="ECO:0008006" key="2">
    <source>
        <dbReference type="Google" id="ProtNLM"/>
    </source>
</evidence>
<name>A0A3B0XW44_9ZZZZ</name>
<proteinExistence type="predicted"/>
<reference evidence="1" key="1">
    <citation type="submission" date="2018-06" db="EMBL/GenBank/DDBJ databases">
        <authorList>
            <person name="Zhirakovskaya E."/>
        </authorList>
    </citation>
    <scope>NUCLEOTIDE SEQUENCE</scope>
</reference>
<dbReference type="InterPro" id="IPR029063">
    <property type="entry name" value="SAM-dependent_MTases_sf"/>
</dbReference>
<dbReference type="Gene3D" id="3.40.50.150">
    <property type="entry name" value="Vaccinia Virus protein VP39"/>
    <property type="match status" value="1"/>
</dbReference>
<dbReference type="Pfam" id="PF13578">
    <property type="entry name" value="Methyltransf_24"/>
    <property type="match status" value="1"/>
</dbReference>
<dbReference type="AlphaFoldDB" id="A0A3B0XW44"/>
<dbReference type="EMBL" id="UOFI01000128">
    <property type="protein sequence ID" value="VAW68383.1"/>
    <property type="molecule type" value="Genomic_DNA"/>
</dbReference>
<accession>A0A3B0XW44</accession>
<organism evidence="1">
    <name type="scientific">hydrothermal vent metagenome</name>
    <dbReference type="NCBI Taxonomy" id="652676"/>
    <lineage>
        <taxon>unclassified sequences</taxon>
        <taxon>metagenomes</taxon>
        <taxon>ecological metagenomes</taxon>
    </lineage>
</organism>
<evidence type="ECO:0000313" key="1">
    <source>
        <dbReference type="EMBL" id="VAW68383.1"/>
    </source>
</evidence>
<sequence>MTLSTSLYENLKTELQLAHDLPVTPEWSAAADFLALIKGHCLSASPQTIVECSSGLSTLVLARCCQINNRGKVFSLENAEEYALQTQNNLQRFGLDSFAHVIHAPLQCTTIDNESYQWYETENLPDVKIDMLVIDGPPGFIQKYSRLPALPILLDQLSDVSAVFLDDAARDEEKYIVNKWLQISDVIKHEYIETERGCSILTIDKSRSINQQ</sequence>